<dbReference type="PROSITE" id="PS51186">
    <property type="entry name" value="GNAT"/>
    <property type="match status" value="1"/>
</dbReference>
<dbReference type="KEGG" id="tom:BWR18_01015"/>
<dbReference type="AlphaFoldDB" id="A0A1P8MQV1"/>
<dbReference type="Pfam" id="PF00583">
    <property type="entry name" value="Acetyltransf_1"/>
    <property type="match status" value="1"/>
</dbReference>
<dbReference type="InterPro" id="IPR039143">
    <property type="entry name" value="GNPNAT1-like"/>
</dbReference>
<protein>
    <recommendedName>
        <fullName evidence="1">N-acetyltransferase domain-containing protein</fullName>
    </recommendedName>
</protein>
<name>A0A1P8MQV1_9RHOB</name>
<dbReference type="PANTHER" id="PTHR13355">
    <property type="entry name" value="GLUCOSAMINE 6-PHOSPHATE N-ACETYLTRANSFERASE"/>
    <property type="match status" value="1"/>
</dbReference>
<gene>
    <name evidence="2" type="ORF">BWR18_01015</name>
</gene>
<dbReference type="InterPro" id="IPR000182">
    <property type="entry name" value="GNAT_dom"/>
</dbReference>
<dbReference type="PANTHER" id="PTHR13355:SF15">
    <property type="entry name" value="GCN5-RELATED N-ACETYLTRANSFERASE 3, CHLOROPLASTIC"/>
    <property type="match status" value="1"/>
</dbReference>
<dbReference type="Gene3D" id="3.40.630.30">
    <property type="match status" value="1"/>
</dbReference>
<proteinExistence type="predicted"/>
<accession>A0A1P8MQV1</accession>
<dbReference type="CDD" id="cd04301">
    <property type="entry name" value="NAT_SF"/>
    <property type="match status" value="1"/>
</dbReference>
<dbReference type="Proteomes" id="UP000186336">
    <property type="component" value="Chromosome"/>
</dbReference>
<dbReference type="SUPFAM" id="SSF55729">
    <property type="entry name" value="Acyl-CoA N-acyltransferases (Nat)"/>
    <property type="match status" value="1"/>
</dbReference>
<dbReference type="EMBL" id="CP019312">
    <property type="protein sequence ID" value="APX10438.1"/>
    <property type="molecule type" value="Genomic_DNA"/>
</dbReference>
<dbReference type="GO" id="GO:0008080">
    <property type="term" value="F:N-acetyltransferase activity"/>
    <property type="evidence" value="ECO:0007669"/>
    <property type="project" value="TreeGrafter"/>
</dbReference>
<keyword evidence="3" id="KW-1185">Reference proteome</keyword>
<reference evidence="2 3" key="1">
    <citation type="submission" date="2017-01" db="EMBL/GenBank/DDBJ databases">
        <title>Complete genome of Tateyamaria omphalii DOK1-4 isolated from seawater in Dokdo.</title>
        <authorList>
            <person name="Kim J.H."/>
            <person name="Chi W.-J."/>
        </authorList>
    </citation>
    <scope>NUCLEOTIDE SEQUENCE [LARGE SCALE GENOMIC DNA]</scope>
    <source>
        <strain evidence="2 3">DOK1-4</strain>
    </source>
</reference>
<sequence length="145" mass="15750">MTTRPLTVRDAERALVLYQHLVGDGPVASADAFARVVDHPGTSVIGAFADDSLVAMATLHVLPNMTQGGRPYALVENVVTHRNHRGTGQGRRVMQAVIDAAWDAECYKIMLLTGQTAEARGFYETLGFGAEEKWGMTIRRAPVRG</sequence>
<dbReference type="OrthoDB" id="7595389at2"/>
<dbReference type="InterPro" id="IPR016181">
    <property type="entry name" value="Acyl_CoA_acyltransferase"/>
</dbReference>
<dbReference type="STRING" id="299262.BWR18_01015"/>
<dbReference type="RefSeq" id="WP_076626306.1">
    <property type="nucleotide sequence ID" value="NZ_CP019312.1"/>
</dbReference>
<feature type="domain" description="N-acetyltransferase" evidence="1">
    <location>
        <begin position="1"/>
        <end position="145"/>
    </location>
</feature>
<organism evidence="2 3">
    <name type="scientific">Tateyamaria omphalii</name>
    <dbReference type="NCBI Taxonomy" id="299262"/>
    <lineage>
        <taxon>Bacteria</taxon>
        <taxon>Pseudomonadati</taxon>
        <taxon>Pseudomonadota</taxon>
        <taxon>Alphaproteobacteria</taxon>
        <taxon>Rhodobacterales</taxon>
        <taxon>Roseobacteraceae</taxon>
        <taxon>Tateyamaria</taxon>
    </lineage>
</organism>
<evidence type="ECO:0000313" key="3">
    <source>
        <dbReference type="Proteomes" id="UP000186336"/>
    </source>
</evidence>
<evidence type="ECO:0000259" key="1">
    <source>
        <dbReference type="PROSITE" id="PS51186"/>
    </source>
</evidence>
<evidence type="ECO:0000313" key="2">
    <source>
        <dbReference type="EMBL" id="APX10438.1"/>
    </source>
</evidence>